<keyword evidence="1" id="KW-1133">Transmembrane helix</keyword>
<keyword evidence="1" id="KW-0812">Transmembrane</keyword>
<feature type="transmembrane region" description="Helical" evidence="1">
    <location>
        <begin position="27"/>
        <end position="48"/>
    </location>
</feature>
<dbReference type="STRING" id="1397694.GCA_000702585_02059"/>
<dbReference type="EMBL" id="UGGP01000001">
    <property type="protein sequence ID" value="STO08193.1"/>
    <property type="molecule type" value="Genomic_DNA"/>
</dbReference>
<protein>
    <submittedName>
        <fullName evidence="2">Uncharacterized protein</fullName>
    </submittedName>
</protein>
<gene>
    <name evidence="2" type="ORF">NCTC13163_01562</name>
</gene>
<dbReference type="Proteomes" id="UP000254060">
    <property type="component" value="Unassembled WGS sequence"/>
</dbReference>
<reference evidence="2 3" key="1">
    <citation type="submission" date="2018-06" db="EMBL/GenBank/DDBJ databases">
        <authorList>
            <consortium name="Pathogen Informatics"/>
            <person name="Doyle S."/>
        </authorList>
    </citation>
    <scope>NUCLEOTIDE SEQUENCE [LARGE SCALE GENOMIC DNA]</scope>
    <source>
        <strain evidence="2 3">NCTC13163</strain>
    </source>
</reference>
<dbReference type="AlphaFoldDB" id="A0A377FV27"/>
<keyword evidence="1" id="KW-0472">Membrane</keyword>
<sequence length="89" mass="9818">MLIGLASLITALIHFLLSPSLPDMNESIWLGGTVGLLLLSVMGFSTLLGQKHHWTYRQRFVVGIGLIVAFALSFGLILWWVVAINLNQI</sequence>
<accession>A0A377FV27</accession>
<evidence type="ECO:0000313" key="2">
    <source>
        <dbReference type="EMBL" id="STO08193.1"/>
    </source>
</evidence>
<name>A0A377FV27_9BACL</name>
<feature type="transmembrane region" description="Helical" evidence="1">
    <location>
        <begin position="60"/>
        <end position="82"/>
    </location>
</feature>
<proteinExistence type="predicted"/>
<organism evidence="2 3">
    <name type="scientific">Exiguobacterium aurantiacum</name>
    <dbReference type="NCBI Taxonomy" id="33987"/>
    <lineage>
        <taxon>Bacteria</taxon>
        <taxon>Bacillati</taxon>
        <taxon>Bacillota</taxon>
        <taxon>Bacilli</taxon>
        <taxon>Bacillales</taxon>
        <taxon>Bacillales Family XII. Incertae Sedis</taxon>
        <taxon>Exiguobacterium</taxon>
    </lineage>
</organism>
<evidence type="ECO:0000313" key="3">
    <source>
        <dbReference type="Proteomes" id="UP000254060"/>
    </source>
</evidence>
<evidence type="ECO:0000256" key="1">
    <source>
        <dbReference type="SAM" id="Phobius"/>
    </source>
</evidence>